<dbReference type="Proteomes" id="UP000323274">
    <property type="component" value="Unassembled WGS sequence"/>
</dbReference>
<dbReference type="InterPro" id="IPR029058">
    <property type="entry name" value="AB_hydrolase_fold"/>
</dbReference>
<dbReference type="SUPFAM" id="SSF53474">
    <property type="entry name" value="alpha/beta-Hydrolases"/>
    <property type="match status" value="1"/>
</dbReference>
<organism evidence="3 4">
    <name type="scientific">Leuconostoc citreum</name>
    <dbReference type="NCBI Taxonomy" id="33964"/>
    <lineage>
        <taxon>Bacteria</taxon>
        <taxon>Bacillati</taxon>
        <taxon>Bacillota</taxon>
        <taxon>Bacilli</taxon>
        <taxon>Lactobacillales</taxon>
        <taxon>Lactobacillaceae</taxon>
        <taxon>Leuconostoc</taxon>
    </lineage>
</organism>
<evidence type="ECO:0000259" key="1">
    <source>
        <dbReference type="Pfam" id="PF07993"/>
    </source>
</evidence>
<dbReference type="PANTHER" id="PTHR48079">
    <property type="entry name" value="PROTEIN YEEZ"/>
    <property type="match status" value="1"/>
</dbReference>
<dbReference type="GO" id="GO:0004029">
    <property type="term" value="F:aldehyde dehydrogenase (NAD+) activity"/>
    <property type="evidence" value="ECO:0007669"/>
    <property type="project" value="TreeGrafter"/>
</dbReference>
<dbReference type="Gene3D" id="3.40.50.720">
    <property type="entry name" value="NAD(P)-binding Rossmann-like Domain"/>
    <property type="match status" value="1"/>
</dbReference>
<dbReference type="InterPro" id="IPR036291">
    <property type="entry name" value="NAD(P)-bd_dom_sf"/>
</dbReference>
<dbReference type="InterPro" id="IPR013120">
    <property type="entry name" value="FAR_NAD-bd"/>
</dbReference>
<feature type="domain" description="Serine aminopeptidase S33" evidence="2">
    <location>
        <begin position="382"/>
        <end position="588"/>
    </location>
</feature>
<evidence type="ECO:0000313" key="3">
    <source>
        <dbReference type="EMBL" id="GDZ84723.1"/>
    </source>
</evidence>
<comment type="caution">
    <text evidence="3">The sequence shown here is derived from an EMBL/GenBank/DDBJ whole genome shotgun (WGS) entry which is preliminary data.</text>
</comment>
<dbReference type="Gene3D" id="3.40.50.1820">
    <property type="entry name" value="alpha/beta hydrolase"/>
    <property type="match status" value="1"/>
</dbReference>
<dbReference type="Pfam" id="PF12146">
    <property type="entry name" value="Hydrolase_4"/>
    <property type="match status" value="1"/>
</dbReference>
<dbReference type="SUPFAM" id="SSF51735">
    <property type="entry name" value="NAD(P)-binding Rossmann-fold domains"/>
    <property type="match status" value="1"/>
</dbReference>
<dbReference type="InterPro" id="IPR022742">
    <property type="entry name" value="Hydrolase_4"/>
</dbReference>
<dbReference type="PANTHER" id="PTHR48079:SF6">
    <property type="entry name" value="NAD(P)-BINDING DOMAIN-CONTAINING PROTEIN-RELATED"/>
    <property type="match status" value="1"/>
</dbReference>
<reference evidence="3 4" key="1">
    <citation type="submission" date="2019-04" db="EMBL/GenBank/DDBJ databases">
        <title>A pseudo-fructophilic Leuconostoc citreum strain F192-5 isolated from peel of satsuma mandarin: the first report for isolation and characterization of strain-dependent fructophilic-like characteristics.</title>
        <authorList>
            <person name="Maeno S."/>
            <person name="Tanizawa Y."/>
            <person name="Kajikawa A."/>
            <person name="Kanesaki Y."/>
            <person name="Kubota E."/>
            <person name="Arita M."/>
            <person name="Leon D."/>
            <person name="Endo A."/>
        </authorList>
    </citation>
    <scope>NUCLEOTIDE SEQUENCE [LARGE SCALE GENOMIC DNA]</scope>
    <source>
        <strain evidence="3 4">F192-5</strain>
    </source>
</reference>
<accession>A0A5A5U5D5</accession>
<protein>
    <submittedName>
        <fullName evidence="3">MxaA domain-containing protein</fullName>
    </submittedName>
</protein>
<feature type="domain" description="Thioester reductase (TE)" evidence="1">
    <location>
        <begin position="6"/>
        <end position="230"/>
    </location>
</feature>
<dbReference type="RefSeq" id="WP_133286162.1">
    <property type="nucleotide sequence ID" value="NZ_BJJW01000025.1"/>
</dbReference>
<dbReference type="InterPro" id="IPR051783">
    <property type="entry name" value="NAD(P)-dependent_oxidoreduct"/>
</dbReference>
<proteinExistence type="predicted"/>
<dbReference type="EMBL" id="BJJW01000025">
    <property type="protein sequence ID" value="GDZ84723.1"/>
    <property type="molecule type" value="Genomic_DNA"/>
</dbReference>
<gene>
    <name evidence="3" type="ORF">LCIT_19650</name>
</gene>
<evidence type="ECO:0000259" key="2">
    <source>
        <dbReference type="Pfam" id="PF12146"/>
    </source>
</evidence>
<evidence type="ECO:0000313" key="4">
    <source>
        <dbReference type="Proteomes" id="UP000323274"/>
    </source>
</evidence>
<sequence length="617" mass="69410">MNTILITGSTGAIGKQILKSFANTEASFILLVRNPKKILNQLSWANKDFLNRITIISGDLTAPKLGLSQNDYQIPLNSDVIIHAGGTMDIQLDDLTAKNMFATGAESMIELAKLIQQRQGLKHFIHIVGYMSPFNESNSETTEDVWKSKRFKKNDNAYERYKFLADLYVRQQALKNGFPLSVINPSTVVGGQETGETEQVGGLGHLVNMSRRKLMPFVPGGEKYWLPMVSDVVLGDAIAYLAQSNNVKNNTYSFTPNKMNSINMTQLTRLISTELQVFKPKLKISIPIIKVALHLGLAKLFRIPTGSINFVSKKSFDNYETTKLLEKIDIHEIFDEKLLPNIVSDLDYRLTYSYQSHLIKFERKVSHQTIYFSKKGYGTPWIIVHGLFSDAIDFTSLALEIHKKTGNPVYVIDLPGLGHSPALTEDSTIESYVSQIEKIINNIGGPINFVGHSVGANLAAKVAEKNIGLVSKLILLQPLTRKVNSGWHIKAITEHSKILKKILRHMSRKFINKYLTKSGSFIDGEAKVQRHFSQRMYESLSSPRILSTNANLMALITHQSSKINWYTLPSKTFILWGKADKIYLPPEQEIYSVIYLPYGHQFPIAEALETSELLVNF</sequence>
<dbReference type="Pfam" id="PF07993">
    <property type="entry name" value="NAD_binding_4"/>
    <property type="match status" value="1"/>
</dbReference>
<dbReference type="GO" id="GO:0005737">
    <property type="term" value="C:cytoplasm"/>
    <property type="evidence" value="ECO:0007669"/>
    <property type="project" value="TreeGrafter"/>
</dbReference>
<name>A0A5A5U5D5_LEUCI</name>
<dbReference type="AlphaFoldDB" id="A0A5A5U5D5"/>